<evidence type="ECO:0000313" key="2">
    <source>
        <dbReference type="EMBL" id="PWA37537.1"/>
    </source>
</evidence>
<accession>A0A2U1KL80</accession>
<keyword evidence="3" id="KW-1185">Reference proteome</keyword>
<gene>
    <name evidence="2" type="ORF">CTI12_AA589610</name>
</gene>
<sequence length="88" mass="9007">MSTSIPTTNEAVAMPHVDVDGLVARNKNGKKVSNTESSTNDDVASVVDSAIDANLVKPVSQGTMSKDGEGVANAVPKDTNHDANTPDG</sequence>
<evidence type="ECO:0000256" key="1">
    <source>
        <dbReference type="SAM" id="MobiDB-lite"/>
    </source>
</evidence>
<comment type="caution">
    <text evidence="2">The sequence shown here is derived from an EMBL/GenBank/DDBJ whole genome shotgun (WGS) entry which is preliminary data.</text>
</comment>
<proteinExistence type="predicted"/>
<dbReference type="Proteomes" id="UP000245207">
    <property type="component" value="Unassembled WGS sequence"/>
</dbReference>
<feature type="region of interest" description="Disordered" evidence="1">
    <location>
        <begin position="60"/>
        <end position="88"/>
    </location>
</feature>
<evidence type="ECO:0000313" key="3">
    <source>
        <dbReference type="Proteomes" id="UP000245207"/>
    </source>
</evidence>
<reference evidence="2 3" key="1">
    <citation type="journal article" date="2018" name="Mol. Plant">
        <title>The genome of Artemisia annua provides insight into the evolution of Asteraceae family and artemisinin biosynthesis.</title>
        <authorList>
            <person name="Shen Q."/>
            <person name="Zhang L."/>
            <person name="Liao Z."/>
            <person name="Wang S."/>
            <person name="Yan T."/>
            <person name="Shi P."/>
            <person name="Liu M."/>
            <person name="Fu X."/>
            <person name="Pan Q."/>
            <person name="Wang Y."/>
            <person name="Lv Z."/>
            <person name="Lu X."/>
            <person name="Zhang F."/>
            <person name="Jiang W."/>
            <person name="Ma Y."/>
            <person name="Chen M."/>
            <person name="Hao X."/>
            <person name="Li L."/>
            <person name="Tang Y."/>
            <person name="Lv G."/>
            <person name="Zhou Y."/>
            <person name="Sun X."/>
            <person name="Brodelius P.E."/>
            <person name="Rose J.K.C."/>
            <person name="Tang K."/>
        </authorList>
    </citation>
    <scope>NUCLEOTIDE SEQUENCE [LARGE SCALE GENOMIC DNA]</scope>
    <source>
        <strain evidence="3">cv. Huhao1</strain>
        <tissue evidence="2">Leaf</tissue>
    </source>
</reference>
<protein>
    <submittedName>
        <fullName evidence="2">Uncharacterized protein</fullName>
    </submittedName>
</protein>
<feature type="region of interest" description="Disordered" evidence="1">
    <location>
        <begin position="24"/>
        <end position="43"/>
    </location>
</feature>
<organism evidence="2 3">
    <name type="scientific">Artemisia annua</name>
    <name type="common">Sweet wormwood</name>
    <dbReference type="NCBI Taxonomy" id="35608"/>
    <lineage>
        <taxon>Eukaryota</taxon>
        <taxon>Viridiplantae</taxon>
        <taxon>Streptophyta</taxon>
        <taxon>Embryophyta</taxon>
        <taxon>Tracheophyta</taxon>
        <taxon>Spermatophyta</taxon>
        <taxon>Magnoliopsida</taxon>
        <taxon>eudicotyledons</taxon>
        <taxon>Gunneridae</taxon>
        <taxon>Pentapetalae</taxon>
        <taxon>asterids</taxon>
        <taxon>campanulids</taxon>
        <taxon>Asterales</taxon>
        <taxon>Asteraceae</taxon>
        <taxon>Asteroideae</taxon>
        <taxon>Anthemideae</taxon>
        <taxon>Artemisiinae</taxon>
        <taxon>Artemisia</taxon>
    </lineage>
</organism>
<dbReference type="AlphaFoldDB" id="A0A2U1KL80"/>
<dbReference type="EMBL" id="PKPP01016640">
    <property type="protein sequence ID" value="PWA37537.1"/>
    <property type="molecule type" value="Genomic_DNA"/>
</dbReference>
<name>A0A2U1KL80_ARTAN</name>